<protein>
    <submittedName>
        <fullName evidence="1">HXXEE domain-containing protein</fullName>
    </submittedName>
</protein>
<organism evidence="1 2">
    <name type="scientific">Lentzea tibetensis</name>
    <dbReference type="NCBI Taxonomy" id="2591470"/>
    <lineage>
        <taxon>Bacteria</taxon>
        <taxon>Bacillati</taxon>
        <taxon>Actinomycetota</taxon>
        <taxon>Actinomycetes</taxon>
        <taxon>Pseudonocardiales</taxon>
        <taxon>Pseudonocardiaceae</taxon>
        <taxon>Lentzea</taxon>
    </lineage>
</organism>
<sequence>MTWGLLAAWVLHDVEELMTMPRWTRKHRFVPDTSPAQAAVAIGAVGMVVAAAALQGARTDGRSGFFQSALIGFGLHSVTHVAASAALREYTPGVLTAPTLVAPFSIWAVRQLKKEGVPITGGPMSAALWFPAVVAGAHLCARTPLVSAAARKVHSLIG</sequence>
<dbReference type="AlphaFoldDB" id="A0A563ERI2"/>
<proteinExistence type="predicted"/>
<dbReference type="EMBL" id="VOBR01000013">
    <property type="protein sequence ID" value="TWP50355.1"/>
    <property type="molecule type" value="Genomic_DNA"/>
</dbReference>
<reference evidence="1 2" key="1">
    <citation type="submission" date="2019-07" db="EMBL/GenBank/DDBJ databases">
        <title>Lentzea xizangensis sp. nov., isolated from Qinghai-Tibetan Plateau Soils.</title>
        <authorList>
            <person name="Huang J."/>
        </authorList>
    </citation>
    <scope>NUCLEOTIDE SEQUENCE [LARGE SCALE GENOMIC DNA]</scope>
    <source>
        <strain evidence="1 2">FXJ1.1311</strain>
    </source>
</reference>
<accession>A0A563ERI2</accession>
<dbReference type="InterPro" id="IPR025671">
    <property type="entry name" value="HXXEE"/>
</dbReference>
<comment type="caution">
    <text evidence="1">The sequence shown here is derived from an EMBL/GenBank/DDBJ whole genome shotgun (WGS) entry which is preliminary data.</text>
</comment>
<keyword evidence="2" id="KW-1185">Reference proteome</keyword>
<evidence type="ECO:0000313" key="1">
    <source>
        <dbReference type="EMBL" id="TWP50355.1"/>
    </source>
</evidence>
<gene>
    <name evidence="1" type="ORF">FKR81_20750</name>
</gene>
<name>A0A563ERI2_9PSEU</name>
<evidence type="ECO:0000313" key="2">
    <source>
        <dbReference type="Proteomes" id="UP000316639"/>
    </source>
</evidence>
<dbReference type="Proteomes" id="UP000316639">
    <property type="component" value="Unassembled WGS sequence"/>
</dbReference>
<dbReference type="OrthoDB" id="4808449at2"/>
<dbReference type="Pfam" id="PF13787">
    <property type="entry name" value="HXXEE"/>
    <property type="match status" value="1"/>
</dbReference>